<dbReference type="Proteomes" id="UP000744980">
    <property type="component" value="Unassembled WGS sequence"/>
</dbReference>
<proteinExistence type="predicted"/>
<comment type="caution">
    <text evidence="2">The sequence shown here is derived from an EMBL/GenBank/DDBJ whole genome shotgun (WGS) entry which is preliminary data.</text>
</comment>
<keyword evidence="2" id="KW-0378">Hydrolase</keyword>
<accession>A0AAW4FMT9</accession>
<dbReference type="InterPro" id="IPR029058">
    <property type="entry name" value="AB_hydrolase_fold"/>
</dbReference>
<dbReference type="AlphaFoldDB" id="A0AAW4FMT9"/>
<dbReference type="GO" id="GO:0017171">
    <property type="term" value="F:serine hydrolase activity"/>
    <property type="evidence" value="ECO:0007669"/>
    <property type="project" value="TreeGrafter"/>
</dbReference>
<dbReference type="Pfam" id="PF00561">
    <property type="entry name" value="Abhydrolase_1"/>
    <property type="match status" value="1"/>
</dbReference>
<dbReference type="PANTHER" id="PTHR46331">
    <property type="entry name" value="VALACYCLOVIR HYDROLASE"/>
    <property type="match status" value="1"/>
</dbReference>
<evidence type="ECO:0000259" key="1">
    <source>
        <dbReference type="Pfam" id="PF00561"/>
    </source>
</evidence>
<keyword evidence="3" id="KW-1185">Reference proteome</keyword>
<dbReference type="EMBL" id="WXFA01000012">
    <property type="protein sequence ID" value="MBM3092899.1"/>
    <property type="molecule type" value="Genomic_DNA"/>
</dbReference>
<dbReference type="SUPFAM" id="SSF53474">
    <property type="entry name" value="alpha/beta-Hydrolases"/>
    <property type="match status" value="1"/>
</dbReference>
<protein>
    <submittedName>
        <fullName evidence="2">Alpha/beta fold hydrolase</fullName>
    </submittedName>
</protein>
<feature type="domain" description="AB hydrolase-1" evidence="1">
    <location>
        <begin position="45"/>
        <end position="170"/>
    </location>
</feature>
<name>A0AAW4FMT9_9HYPH</name>
<evidence type="ECO:0000313" key="2">
    <source>
        <dbReference type="EMBL" id="MBM3092899.1"/>
    </source>
</evidence>
<dbReference type="InterPro" id="IPR000073">
    <property type="entry name" value="AB_hydrolase_1"/>
</dbReference>
<reference evidence="2 3" key="1">
    <citation type="submission" date="2020-01" db="EMBL/GenBank/DDBJ databases">
        <title>Draft genome assembly of Ensifer adhaerens T173.</title>
        <authorList>
            <person name="Craig J.E."/>
            <person name="Stinchcombe J.R."/>
        </authorList>
    </citation>
    <scope>NUCLEOTIDE SEQUENCE [LARGE SCALE GENOMIC DNA]</scope>
    <source>
        <strain evidence="2 3">T173</strain>
    </source>
</reference>
<gene>
    <name evidence="2" type="ORF">GFB56_19135</name>
</gene>
<dbReference type="PANTHER" id="PTHR46331:SF2">
    <property type="entry name" value="VALACYCLOVIR HYDROLASE"/>
    <property type="match status" value="1"/>
</dbReference>
<organism evidence="2 3">
    <name type="scientific">Ensifer canadensis</name>
    <dbReference type="NCBI Taxonomy" id="555315"/>
    <lineage>
        <taxon>Bacteria</taxon>
        <taxon>Pseudomonadati</taxon>
        <taxon>Pseudomonadota</taxon>
        <taxon>Alphaproteobacteria</taxon>
        <taxon>Hyphomicrobiales</taxon>
        <taxon>Rhizobiaceae</taxon>
        <taxon>Sinorhizobium/Ensifer group</taxon>
        <taxon>Ensifer</taxon>
    </lineage>
</organism>
<dbReference type="Gene3D" id="3.40.50.1820">
    <property type="entry name" value="alpha/beta hydrolase"/>
    <property type="match status" value="1"/>
</dbReference>
<sequence length="265" mass="29747">MEATMAEPRWRTLPATPELPATTREGYVAVDGIKIWYAVYGSGEPVIMLHGGLANSNYWGHQVPELAKSYQVIVMDSRGHGRSTRNADPFSYDRMASDVIALMDDLTVSTAAVIGWSDGAIIGLKLVIANPGRVSRLFAFAANSDPSGIYDLSDSRMFENYSQRTRDEYEKLSSTPVEYDDFLEQMEKMWGSQPNITKSDLRNLEHPIWVAAGDHDEIVRRTDTLFIAENIPGAGLLIQPEVSHFSHLQNPHDFTQDLFRFLRAH</sequence>
<evidence type="ECO:0000313" key="3">
    <source>
        <dbReference type="Proteomes" id="UP000744980"/>
    </source>
</evidence>